<feature type="compositionally biased region" description="Pro residues" evidence="16">
    <location>
        <begin position="2210"/>
        <end position="2222"/>
    </location>
</feature>
<feature type="domain" description="PHD-type" evidence="18">
    <location>
        <begin position="2720"/>
        <end position="2771"/>
    </location>
</feature>
<accession>A0A9J7JW47</accession>
<keyword evidence="3" id="KW-0479">Metal-binding</keyword>
<feature type="compositionally biased region" description="Low complexity" evidence="16">
    <location>
        <begin position="2273"/>
        <end position="2294"/>
    </location>
</feature>
<feature type="region of interest" description="Disordered" evidence="16">
    <location>
        <begin position="1033"/>
        <end position="1352"/>
    </location>
</feature>
<proteinExistence type="predicted"/>
<feature type="compositionally biased region" description="Low complexity" evidence="16">
    <location>
        <begin position="533"/>
        <end position="548"/>
    </location>
</feature>
<feature type="compositionally biased region" description="Basic and acidic residues" evidence="16">
    <location>
        <begin position="939"/>
        <end position="973"/>
    </location>
</feature>
<feature type="compositionally biased region" description="Low complexity" evidence="16">
    <location>
        <begin position="2223"/>
        <end position="2259"/>
    </location>
</feature>
<evidence type="ECO:0000256" key="14">
    <source>
        <dbReference type="PROSITE-ProRule" id="PRU00146"/>
    </source>
</evidence>
<sequence>MFSMQLRSRGTCSRRQSFDVLTSEDTGRRKPRVHRPRSPILEEKDIPPLEFPKSSEDLMVPNEHIMNVIAIYEVVRNFGNVLRLSPFCFEDFCAALVSQEQCTLMAEMHVALLKAVLREEDTSNTTFGPADLKDSVNSTLYFIDGMTWPEVLRVYCESDKEYHHVLPYQEAEDYPYGPVENKIKVLQFLVDQFLTTNIAREELMSEGVIQYDDHCRVCHKLGDLLCCETCSAVYHLECVKPPLEEVPEDEWQCEVCVAHKVPGVTDCVAEVQKNKPYVRHEPIGYDRSRRKYWFLNRRLIIEEDTENENEKKVWYYSTKVQLAELIDCLDKDYWEAELCKILEETREEMHQHMDITEDLTNKARGSNKSFLAAANEEILDSLRIKRGEDIDCDQSPEETEKDKNEVENDNSKDAEKSREGSEDQSLEKDSDDKALGEEPGQGKPEEPTEVGDRGNSVPANLGDNTTNASSEETSPCEGRSPEGCLSETHDSSNMTEKKVASELPPDVPEDSNKTCDSSNSSATTASIQPDLGSSNSSRELSSSQSDSAKAADDPDVGEGDSHTPVSAQEETGDFRVEKSNGEMAESPGAGRGTSGSTRIITRLRNPDSKLSQLKSQQVAAAAHEANKLFKEGKEVLVVNSQGEVSRLSTKKEVVMKGSINNYFKLGQEGKYRVYHNQFSTNSFALNKHQHREDHDKRRHLAHKFCLTPAGEFKWNGSVHGSKVLTISTLRLTITQLESNIPSSFLHPNWASHRANWIKAVQMCSKPREFALALAILECAVKPVVMLPIWRESLGHTRLHRMTSIEREEKEKVKKKEKKQEEEETMQQATWVKYTFPVKHQVWKQKGEEYRVTGYGGWSWISKTHVYRFLPKLPGNTNVNYRKPFEGAKNNTDENKDESDKRKSPRSPKKIKTECDSEKGETKDAAAAAGAGGSAMELSRVSEKKDQDVKEVLDSDNDRSFKEEPMEVDDHVKSESPLNCQENTQVDVVNVSEGFHLRTSYKKKTKSSKLDGLLERRIRQFTLEEKQRLEKLKLESGVKGVGKPPTSALKSPSESAVTAKASEGCHGDLLRQEQSPSPSQASPGDSGQGCSQSDSSVLGLSEPSLSTNKLCPKDQVPDDVCVQSSGPNSQRQHAVESDLDASIPEPAGKGLELSQTKTKGSDFSIDDSKPTNADDTGTLTSKSKKPLPQEDSSTKSTLPALVPKSTSDRDARSFPKAMDFDGKPGCDSESNSTLENSSDIQDSSEEEMIVQNSNECASEQLITPDQGMGSVEPSKCELVPKSTENCEDKLQGKVTEANGKRTGQHQKPDERPVNKCTDQISLKHATDKRNNENRESEKKGQKANKFQINGKDSKAKGYLKGQYMKDSSEGKVVSGTVEPKVNNINKVIPGNVKSLAIKESAVKPFVNGDIIMEDFNEQNSSETNLCSLSSSDAKGNHQDSLHTLPSTKETDSTQVTIPPAPCPESNSFNQVEDMETESPVVKKVTPSPVSGGEVSNLSNDFLDENGLPSSKDENVNGESKRKTIITEVTTMTSTVATESKTVIKVAKGDKQTVVSSTENCARSTVTTTTTTVTKLSTPCPDSGMDTISVKEQSKTVVTTTVTDSLTTAGSTLVTSMTVSKEYSTRDKVKLMKFSRPKKTRSGTALPSYRKFVTKSSKKSIFVLPNDDLKKLARKGGIREVPYFNYNAKPALDIWPYPSPRPTFGITWRYRLQTVKSLAGVSLMLRLLWASLRWDDMAAKAPPGGGTTRTETSETEITTTEIIKRRDVGPYGIRSEYCIRKIICPIGVPEAPKETPTPQRKGLRSSALRPKRPETPKQTGPVIIETWVAEEELELWEIRAFAERVEKEKAQAVEQQTKKRLEQQKPAVIAASTASPTNSTSSTVSPAQKVMVAPLSGSVTPGTKMVLATKVGSPATVTFQQNKNFHQTFATWVKQGQSNSGVVQVQQKVLGIIPSTTGPSQQTFTSFQPRTATVTIRPNTSASAGTTTTSQVLTGPQIRPGMTVIRTPLQQSTLGKAIIRTPVMVQPGAPQQVVTQIIRGQPVSTAISAPSTASSSPGQKALSPGTAPGSIQPSTPQPPRPQQGQVKLTMAQLTQLTQGHGGNQGLTVVIQGQGQTTGQLQLIPQGMTVLPGPGQQLMQAAMPNGTVQRFLFTPLSTTATTSSSSPATASTAAGSGEQKQSKSSPQTQVQPATTLAPAQSSSVSPAEAQPQTPQPAAQPQPQSPAQPEVSSQTPSEAQPSQTQSSKPQQQCQPQSNVQGQSPVRAQSPSLTRIRPSTPSQVTPGQQPQVQTTSSQPIPIPPPTSLQTPSQGQPQSQPQVQSSTQTLSPGQTLSQVTVSSPCCPQLQTQQLQPQVIAVPELQQVQVLSQIQSQVVAQIQAQQGGVPQQIKLQLPIQVQQSSAVQTQHVQSVVTVQAASLQEQLQRVQHLREQQQKKKQQIEIEREHTLQASAQREVIQKQVVMKHNAVIEHLKQKKTMTPAEREENQRMIVCNQVMKYILDKIDKEEKQAAKKRKREESVEQKRSKQNASKLSALLFKHKEQLKAEILKKRALLDKELQIQVQEELKRDLKMKRERDMAQLVQVSAAAVSTPSVPAPVPAPPAAASPAPPPPSPPLAHSVPSAGHPTTPLPVASQKRKREEEKDSKSKKKKMISTTSKEAKKDTRLYCICKTPYDESKFYIGCDLCTNWYHGECVGITEKEAKKMDVYICNDCKRAQEGSSEELYCICRTPYDESQFYIGCDRCQNWYHGRCVGILQSEAELIDEYVCPQCQSTEDAMTVLTPLTEKDYEGLKRVLRSLQAHKMAWPFLEPVDPNDAPDYYGVIKEPMDLATMEERIQKRYYEKLTEFVADMTKIFDNCRYYNPSDSPFYQCAEVLESFFVQKLKGFKASRSHNNKLQSTAP</sequence>
<reference evidence="20" key="2">
    <citation type="journal article" date="2020" name="Biotechnol. Bioeng.">
        <title>Chromosome-scale scaffolds for the Chinese hamster reference genome assembly to facilitate the study of the CHO epigenome.</title>
        <authorList>
            <person name="Hilliard W."/>
            <person name="MacDonald M."/>
            <person name="Lee K.H."/>
        </authorList>
    </citation>
    <scope>NUCLEOTIDE SEQUENCE [LARGE SCALE GENOMIC DNA]</scope>
    <source>
        <strain evidence="20">17A/GY</strain>
    </source>
</reference>
<dbReference type="Pfam" id="PF00439">
    <property type="entry name" value="Bromodomain"/>
    <property type="match status" value="1"/>
</dbReference>
<reference evidence="21" key="3">
    <citation type="submission" date="2025-08" db="UniProtKB">
        <authorList>
            <consortium name="RefSeq"/>
        </authorList>
    </citation>
    <scope>IDENTIFICATION</scope>
    <source>
        <strain evidence="21">17A/GY</strain>
        <tissue evidence="21">Liver</tissue>
    </source>
</reference>
<dbReference type="PROSITE" id="PS50014">
    <property type="entry name" value="BROMODOMAIN_2"/>
    <property type="match status" value="1"/>
</dbReference>
<dbReference type="PANTHER" id="PTHR45975">
    <property type="entry name" value="NUCLEOSOME-REMODELING FACTOR SUBUNIT BPTF"/>
    <property type="match status" value="1"/>
</dbReference>
<keyword evidence="9 15" id="KW-0175">Coiled coil</keyword>
<evidence type="ECO:0000256" key="9">
    <source>
        <dbReference type="ARBA" id="ARBA00023054"/>
    </source>
</evidence>
<dbReference type="FunFam" id="3.30.40.10:FF:000036">
    <property type="entry name" value="nucleosome-remodeling factor subunit BPTF isoform X1"/>
    <property type="match status" value="1"/>
</dbReference>
<keyword evidence="7" id="KW-0156">Chromatin regulator</keyword>
<feature type="compositionally biased region" description="Basic and acidic residues" evidence="16">
    <location>
        <begin position="1205"/>
        <end position="1225"/>
    </location>
</feature>
<dbReference type="FunFam" id="3.30.40.10:FF:000048">
    <property type="entry name" value="nucleosome-remodeling factor subunit BPTF isoform X1"/>
    <property type="match status" value="2"/>
</dbReference>
<feature type="compositionally biased region" description="Basic and acidic residues" evidence="16">
    <location>
        <begin position="804"/>
        <end position="820"/>
    </location>
</feature>
<feature type="compositionally biased region" description="Basic and acidic residues" evidence="16">
    <location>
        <begin position="910"/>
        <end position="923"/>
    </location>
</feature>
<keyword evidence="6" id="KW-0862">Zinc</keyword>
<dbReference type="GO" id="GO:0008270">
    <property type="term" value="F:zinc ion binding"/>
    <property type="evidence" value="ECO:0007669"/>
    <property type="project" value="UniProtKB-KW"/>
</dbReference>
<dbReference type="GO" id="GO:0045944">
    <property type="term" value="P:positive regulation of transcription by RNA polymerase II"/>
    <property type="evidence" value="ECO:0007669"/>
    <property type="project" value="UniProtKB-ARBA"/>
</dbReference>
<feature type="compositionally biased region" description="Basic and acidic residues" evidence="16">
    <location>
        <begin position="398"/>
        <end position="436"/>
    </location>
</feature>
<reference evidence="20" key="1">
    <citation type="journal article" date="2018" name="Biotechnol. Bioeng.">
        <title>A reference genome of the Chinese hamster based on a hybrid assembly strategy.</title>
        <authorList>
            <person name="Rupp O."/>
            <person name="MacDonald M.L."/>
            <person name="Li S."/>
            <person name="Dhiman H."/>
            <person name="Polson S."/>
            <person name="Griep S."/>
            <person name="Heffner K."/>
            <person name="Hernandez I."/>
            <person name="Brinkrolf K."/>
            <person name="Jadhav V."/>
            <person name="Samoudi M."/>
            <person name="Hao H."/>
            <person name="Kingham B."/>
            <person name="Goesmann A."/>
            <person name="Betenbaugh M.J."/>
            <person name="Lewis N.E."/>
            <person name="Borth N."/>
            <person name="Lee K.H."/>
        </authorList>
    </citation>
    <scope>NUCLEOTIDE SEQUENCE [LARGE SCALE GENOMIC DNA]</scope>
    <source>
        <strain evidence="20">17A/GY</strain>
    </source>
</reference>
<evidence type="ECO:0000256" key="8">
    <source>
        <dbReference type="ARBA" id="ARBA00023015"/>
    </source>
</evidence>
<dbReference type="GO" id="GO:0006338">
    <property type="term" value="P:chromatin remodeling"/>
    <property type="evidence" value="ECO:0007669"/>
    <property type="project" value="UniProtKB-ARBA"/>
</dbReference>
<dbReference type="KEGG" id="cge:100772838"/>
<feature type="domain" description="PHD-type" evidence="18">
    <location>
        <begin position="2662"/>
        <end position="2713"/>
    </location>
</feature>
<keyword evidence="8" id="KW-0805">Transcription regulation</keyword>
<feature type="compositionally biased region" description="Basic and acidic residues" evidence="16">
    <location>
        <begin position="443"/>
        <end position="452"/>
    </location>
</feature>
<feature type="compositionally biased region" description="Low complexity" evidence="16">
    <location>
        <begin position="1073"/>
        <end position="1095"/>
    </location>
</feature>
<feature type="compositionally biased region" description="Low complexity" evidence="16">
    <location>
        <begin position="1477"/>
        <end position="1489"/>
    </location>
</feature>
<feature type="compositionally biased region" description="Pro residues" evidence="16">
    <location>
        <begin position="2591"/>
        <end position="2612"/>
    </location>
</feature>
<feature type="domain" description="DDT" evidence="19">
    <location>
        <begin position="62"/>
        <end position="122"/>
    </location>
</feature>
<dbReference type="GO" id="GO:0045892">
    <property type="term" value="P:negative regulation of DNA-templated transcription"/>
    <property type="evidence" value="ECO:0007669"/>
    <property type="project" value="UniProtKB-ARBA"/>
</dbReference>
<dbReference type="SMART" id="SM00571">
    <property type="entry name" value="DDT"/>
    <property type="match status" value="1"/>
</dbReference>
<dbReference type="OrthoDB" id="784962at2759"/>
<evidence type="ECO:0000259" key="17">
    <source>
        <dbReference type="PROSITE" id="PS50014"/>
    </source>
</evidence>
<feature type="domain" description="PHD-type" evidence="18">
    <location>
        <begin position="212"/>
        <end position="259"/>
    </location>
</feature>
<evidence type="ECO:0000256" key="2">
    <source>
        <dbReference type="ARBA" id="ARBA00022553"/>
    </source>
</evidence>
<evidence type="ECO:0000256" key="7">
    <source>
        <dbReference type="ARBA" id="ARBA00022853"/>
    </source>
</evidence>
<feature type="region of interest" description="Disordered" evidence="16">
    <location>
        <begin position="1419"/>
        <end position="1517"/>
    </location>
</feature>
<feature type="region of interest" description="Disordered" evidence="16">
    <location>
        <begin position="804"/>
        <end position="823"/>
    </location>
</feature>
<dbReference type="InterPro" id="IPR001965">
    <property type="entry name" value="Znf_PHD"/>
</dbReference>
<feature type="compositionally biased region" description="Polar residues" evidence="16">
    <location>
        <begin position="2175"/>
        <end position="2201"/>
    </location>
</feature>
<dbReference type="CDD" id="cd15560">
    <property type="entry name" value="PHD2_3_BPTF"/>
    <property type="match status" value="2"/>
</dbReference>
<evidence type="ECO:0000256" key="13">
    <source>
        <dbReference type="PROSITE-ProRule" id="PRU00035"/>
    </source>
</evidence>
<feature type="compositionally biased region" description="Polar residues" evidence="16">
    <location>
        <begin position="1227"/>
        <end position="1240"/>
    </location>
</feature>
<feature type="region of interest" description="Disordered" evidence="16">
    <location>
        <begin position="1854"/>
        <end position="1884"/>
    </location>
</feature>
<dbReference type="InterPro" id="IPR036427">
    <property type="entry name" value="Bromodomain-like_sf"/>
</dbReference>
<dbReference type="InterPro" id="IPR018359">
    <property type="entry name" value="Bromodomain_CS"/>
</dbReference>
<evidence type="ECO:0000256" key="6">
    <source>
        <dbReference type="ARBA" id="ARBA00022833"/>
    </source>
</evidence>
<feature type="compositionally biased region" description="Polar residues" evidence="16">
    <location>
        <begin position="462"/>
        <end position="473"/>
    </location>
</feature>
<feature type="compositionally biased region" description="Polar residues" evidence="16">
    <location>
        <begin position="514"/>
        <end position="527"/>
    </location>
</feature>
<evidence type="ECO:0000256" key="12">
    <source>
        <dbReference type="ARBA" id="ARBA00023242"/>
    </source>
</evidence>
<dbReference type="SMART" id="SM00249">
    <property type="entry name" value="PHD"/>
    <property type="match status" value="3"/>
</dbReference>
<dbReference type="SMART" id="SM00297">
    <property type="entry name" value="BROMO"/>
    <property type="match status" value="1"/>
</dbReference>
<dbReference type="InterPro" id="IPR028941">
    <property type="entry name" value="WHIM2_dom"/>
</dbReference>
<dbReference type="PROSITE" id="PS50827">
    <property type="entry name" value="DDT"/>
    <property type="match status" value="1"/>
</dbReference>
<dbReference type="Proteomes" id="UP001108280">
    <property type="component" value="Chromosome 7"/>
</dbReference>
<feature type="compositionally biased region" description="Basic and acidic residues" evidence="16">
    <location>
        <begin position="882"/>
        <end position="901"/>
    </location>
</feature>
<dbReference type="Pfam" id="PF02791">
    <property type="entry name" value="DDT"/>
    <property type="match status" value="1"/>
</dbReference>
<dbReference type="PROSITE" id="PS50016">
    <property type="entry name" value="ZF_PHD_2"/>
    <property type="match status" value="3"/>
</dbReference>
<feature type="compositionally biased region" description="Polar residues" evidence="16">
    <location>
        <begin position="1169"/>
        <end position="1180"/>
    </location>
</feature>
<feature type="region of interest" description="Disordered" evidence="16">
    <location>
        <begin position="2155"/>
        <end position="2331"/>
    </location>
</feature>
<feature type="domain" description="Bromo" evidence="17">
    <location>
        <begin position="2797"/>
        <end position="2867"/>
    </location>
</feature>
<feature type="compositionally biased region" description="Basic and acidic residues" evidence="16">
    <location>
        <begin position="2506"/>
        <end position="2521"/>
    </location>
</feature>
<dbReference type="InterPro" id="IPR001487">
    <property type="entry name" value="Bromodomain"/>
</dbReference>
<evidence type="ECO:0000256" key="11">
    <source>
        <dbReference type="ARBA" id="ARBA00023163"/>
    </source>
</evidence>
<feature type="region of interest" description="Disordered" evidence="16">
    <location>
        <begin position="2587"/>
        <end position="2653"/>
    </location>
</feature>
<dbReference type="Gene3D" id="1.20.920.10">
    <property type="entry name" value="Bromodomain-like"/>
    <property type="match status" value="1"/>
</dbReference>
<evidence type="ECO:0000313" key="20">
    <source>
        <dbReference type="Proteomes" id="UP001108280"/>
    </source>
</evidence>
<dbReference type="CDD" id="cd05509">
    <property type="entry name" value="Bromo_gcn5_like"/>
    <property type="match status" value="1"/>
</dbReference>
<keyword evidence="11" id="KW-0804">Transcription</keyword>
<dbReference type="Gene3D" id="3.30.40.10">
    <property type="entry name" value="Zinc/RING finger domain, C3HC4 (zinc finger)"/>
    <property type="match status" value="3"/>
</dbReference>
<dbReference type="GeneID" id="100772838"/>
<evidence type="ECO:0000256" key="15">
    <source>
        <dbReference type="SAM" id="Coils"/>
    </source>
</evidence>
<evidence type="ECO:0000256" key="3">
    <source>
        <dbReference type="ARBA" id="ARBA00022723"/>
    </source>
</evidence>
<feature type="region of interest" description="Disordered" evidence="16">
    <location>
        <begin position="389"/>
        <end position="598"/>
    </location>
</feature>
<feature type="compositionally biased region" description="Polar residues" evidence="16">
    <location>
        <begin position="1121"/>
        <end position="1131"/>
    </location>
</feature>
<keyword evidence="12" id="KW-0539">Nucleus</keyword>
<keyword evidence="4" id="KW-0677">Repeat</keyword>
<feature type="compositionally biased region" description="Low complexity" evidence="16">
    <location>
        <begin position="2302"/>
        <end position="2326"/>
    </location>
</feature>
<dbReference type="Pfam" id="PF00628">
    <property type="entry name" value="PHD"/>
    <property type="match status" value="3"/>
</dbReference>
<dbReference type="GO" id="GO:0000978">
    <property type="term" value="F:RNA polymerase II cis-regulatory region sequence-specific DNA binding"/>
    <property type="evidence" value="ECO:0007669"/>
    <property type="project" value="TreeGrafter"/>
</dbReference>
<feature type="compositionally biased region" description="Basic and acidic residues" evidence="16">
    <location>
        <begin position="1323"/>
        <end position="1339"/>
    </location>
</feature>
<name>A0A9J7JW47_CRIGR</name>
<feature type="region of interest" description="Disordered" evidence="16">
    <location>
        <begin position="20"/>
        <end position="39"/>
    </location>
</feature>
<evidence type="ECO:0000256" key="4">
    <source>
        <dbReference type="ARBA" id="ARBA00022737"/>
    </source>
</evidence>
<feature type="region of interest" description="Disordered" evidence="16">
    <location>
        <begin position="1787"/>
        <end position="1816"/>
    </location>
</feature>
<dbReference type="InterPro" id="IPR011011">
    <property type="entry name" value="Znf_FYVE_PHD"/>
</dbReference>
<feature type="compositionally biased region" description="Low complexity" evidence="16">
    <location>
        <begin position="2044"/>
        <end position="2055"/>
    </location>
</feature>
<dbReference type="SUPFAM" id="SSF47370">
    <property type="entry name" value="Bromodomain"/>
    <property type="match status" value="1"/>
</dbReference>
<feature type="compositionally biased region" description="Polar residues" evidence="16">
    <location>
        <begin position="1440"/>
        <end position="1455"/>
    </location>
</feature>
<dbReference type="InterPro" id="IPR019787">
    <property type="entry name" value="Znf_PHD-finger"/>
</dbReference>
<evidence type="ECO:0000259" key="19">
    <source>
        <dbReference type="PROSITE" id="PS50827"/>
    </source>
</evidence>
<feature type="compositionally biased region" description="Low complexity" evidence="16">
    <location>
        <begin position="2155"/>
        <end position="2174"/>
    </location>
</feature>
<dbReference type="FunFam" id="1.20.920.10:FF:000018">
    <property type="entry name" value="nucleosome-remodeling factor subunit BPTF isoform X1"/>
    <property type="match status" value="1"/>
</dbReference>
<evidence type="ECO:0000259" key="18">
    <source>
        <dbReference type="PROSITE" id="PS50016"/>
    </source>
</evidence>
<dbReference type="InterPro" id="IPR018501">
    <property type="entry name" value="DDT_dom"/>
</dbReference>
<dbReference type="PRINTS" id="PR00503">
    <property type="entry name" value="BROMODOMAIN"/>
</dbReference>
<feature type="region of interest" description="Disordered" evidence="16">
    <location>
        <begin position="2506"/>
        <end position="2526"/>
    </location>
</feature>
<evidence type="ECO:0000256" key="1">
    <source>
        <dbReference type="ARBA" id="ARBA00004123"/>
    </source>
</evidence>
<evidence type="ECO:0000256" key="5">
    <source>
        <dbReference type="ARBA" id="ARBA00022771"/>
    </source>
</evidence>
<dbReference type="SUPFAM" id="SSF57903">
    <property type="entry name" value="FYVE/PHD zinc finger"/>
    <property type="match status" value="3"/>
</dbReference>
<dbReference type="CTD" id="2186"/>
<dbReference type="RefSeq" id="XP_027283569.2">
    <property type="nucleotide sequence ID" value="XM_027427768.2"/>
</dbReference>
<evidence type="ECO:0000256" key="10">
    <source>
        <dbReference type="ARBA" id="ARBA00023117"/>
    </source>
</evidence>
<feature type="compositionally biased region" description="Low complexity" evidence="16">
    <location>
        <begin position="1419"/>
        <end position="1430"/>
    </location>
</feature>
<organism evidence="20 21">
    <name type="scientific">Cricetulus griseus</name>
    <name type="common">Chinese hamster</name>
    <name type="synonym">Cricetulus barabensis griseus</name>
    <dbReference type="NCBI Taxonomy" id="10029"/>
    <lineage>
        <taxon>Eukaryota</taxon>
        <taxon>Metazoa</taxon>
        <taxon>Chordata</taxon>
        <taxon>Craniata</taxon>
        <taxon>Vertebrata</taxon>
        <taxon>Euteleostomi</taxon>
        <taxon>Mammalia</taxon>
        <taxon>Eutheria</taxon>
        <taxon>Euarchontoglires</taxon>
        <taxon>Glires</taxon>
        <taxon>Rodentia</taxon>
        <taxon>Myomorpha</taxon>
        <taxon>Muroidea</taxon>
        <taxon>Cricetidae</taxon>
        <taxon>Cricetinae</taxon>
        <taxon>Cricetulus</taxon>
    </lineage>
</organism>
<dbReference type="InterPro" id="IPR019786">
    <property type="entry name" value="Zinc_finger_PHD-type_CS"/>
</dbReference>
<comment type="subcellular location">
    <subcellularLocation>
        <location evidence="1">Nucleus</location>
    </subcellularLocation>
</comment>
<keyword evidence="20" id="KW-1185">Reference proteome</keyword>
<feature type="region of interest" description="Disordered" evidence="16">
    <location>
        <begin position="879"/>
        <end position="977"/>
    </location>
</feature>
<gene>
    <name evidence="21" type="primary">Bptf</name>
</gene>
<dbReference type="PROSITE" id="PS00633">
    <property type="entry name" value="BROMODOMAIN_1"/>
    <property type="match status" value="1"/>
</dbReference>
<dbReference type="Pfam" id="PF15613">
    <property type="entry name" value="WSD"/>
    <property type="match status" value="1"/>
</dbReference>
<keyword evidence="10 13" id="KW-0103">Bromodomain</keyword>
<evidence type="ECO:0000256" key="16">
    <source>
        <dbReference type="SAM" id="MobiDB-lite"/>
    </source>
</evidence>
<dbReference type="InterPro" id="IPR013083">
    <property type="entry name" value="Znf_RING/FYVE/PHD"/>
</dbReference>
<evidence type="ECO:0000313" key="21">
    <source>
        <dbReference type="RefSeq" id="XP_027283569.2"/>
    </source>
</evidence>
<dbReference type="InterPro" id="IPR038028">
    <property type="entry name" value="BPTF"/>
</dbReference>
<keyword evidence="2" id="KW-0597">Phosphoprotein</keyword>
<dbReference type="CDD" id="cd15559">
    <property type="entry name" value="PHD1_BPTF"/>
    <property type="match status" value="1"/>
</dbReference>
<keyword evidence="5 14" id="KW-0863">Zinc-finger</keyword>
<feature type="compositionally biased region" description="Polar residues" evidence="16">
    <location>
        <begin position="1249"/>
        <end position="1262"/>
    </location>
</feature>
<dbReference type="PROSITE" id="PS01359">
    <property type="entry name" value="ZF_PHD_1"/>
    <property type="match status" value="1"/>
</dbReference>
<feature type="compositionally biased region" description="Low complexity" evidence="16">
    <location>
        <begin position="1868"/>
        <end position="1884"/>
    </location>
</feature>
<feature type="region of interest" description="Disordered" evidence="16">
    <location>
        <begin position="2044"/>
        <end position="2082"/>
    </location>
</feature>
<dbReference type="GO" id="GO:0016589">
    <property type="term" value="C:NURF complex"/>
    <property type="evidence" value="ECO:0007669"/>
    <property type="project" value="InterPro"/>
</dbReference>
<protein>
    <submittedName>
        <fullName evidence="21">Nucleosome-remodeling factor subunit BPTF isoform X11</fullName>
    </submittedName>
</protein>
<feature type="coiled-coil region" evidence="15">
    <location>
        <begin position="2413"/>
        <end position="2447"/>
    </location>
</feature>
<dbReference type="PANTHER" id="PTHR45975:SF2">
    <property type="entry name" value="NUCLEOSOME-REMODELING FACTOR SUBUNIT BPTF"/>
    <property type="match status" value="1"/>
</dbReference>
<feature type="compositionally biased region" description="Basic and acidic residues" evidence="16">
    <location>
        <begin position="487"/>
        <end position="500"/>
    </location>
</feature>